<sequence length="67" mass="8152">MEKIKNERYSNEIPEAKYSCWNSFNRIDALYYSARYYNNLSIHMKIRRNFSSVLGDHITIYYFPKTS</sequence>
<name>U9T0R2_RHIID</name>
<proteinExistence type="predicted"/>
<gene>
    <name evidence="1" type="ORF">GLOINDRAFT_337800</name>
</gene>
<protein>
    <submittedName>
        <fullName evidence="1">Uncharacterized protein</fullName>
    </submittedName>
</protein>
<evidence type="ECO:0000313" key="1">
    <source>
        <dbReference type="EMBL" id="ESA01730.1"/>
    </source>
</evidence>
<organism evidence="1">
    <name type="scientific">Rhizophagus irregularis (strain DAOM 181602 / DAOM 197198 / MUCL 43194)</name>
    <name type="common">Arbuscular mycorrhizal fungus</name>
    <name type="synonym">Glomus intraradices</name>
    <dbReference type="NCBI Taxonomy" id="747089"/>
    <lineage>
        <taxon>Eukaryota</taxon>
        <taxon>Fungi</taxon>
        <taxon>Fungi incertae sedis</taxon>
        <taxon>Mucoromycota</taxon>
        <taxon>Glomeromycotina</taxon>
        <taxon>Glomeromycetes</taxon>
        <taxon>Glomerales</taxon>
        <taxon>Glomeraceae</taxon>
        <taxon>Rhizophagus</taxon>
    </lineage>
</organism>
<dbReference type="HOGENOM" id="CLU_2813707_0_0_1"/>
<dbReference type="EMBL" id="KI296253">
    <property type="protein sequence ID" value="ESA01730.1"/>
    <property type="molecule type" value="Genomic_DNA"/>
</dbReference>
<dbReference type="AlphaFoldDB" id="U9T0R2"/>
<reference evidence="1" key="1">
    <citation type="submission" date="2013-07" db="EMBL/GenBank/DDBJ databases">
        <title>The genome of an arbuscular mycorrhizal fungus provides insights into the evolution of the oldest plant symbiosis.</title>
        <authorList>
            <consortium name="DOE Joint Genome Institute"/>
            <person name="Tisserant E."/>
            <person name="Malbreil M."/>
            <person name="Kuo A."/>
            <person name="Kohler A."/>
            <person name="Symeonidi A."/>
            <person name="Balestrini R."/>
            <person name="Charron P."/>
            <person name="Duensing N."/>
            <person name="Frei-dit-Frey N."/>
            <person name="Gianinazzi-Pearson V."/>
            <person name="Gilbert B."/>
            <person name="Handa Y."/>
            <person name="Hijri M."/>
            <person name="Kaul R."/>
            <person name="Kawaguchi M."/>
            <person name="Krajinski F."/>
            <person name="Lammers P."/>
            <person name="Lapierre D."/>
            <person name="Masclaux F.G."/>
            <person name="Murat C."/>
            <person name="Morin E."/>
            <person name="Ndikumana S."/>
            <person name="Pagni M."/>
            <person name="Petitpierre D."/>
            <person name="Requena N."/>
            <person name="Rosikiewicz P."/>
            <person name="Riley R."/>
            <person name="Saito K."/>
            <person name="San Clemente H."/>
            <person name="Shapiro H."/>
            <person name="van Tuinen D."/>
            <person name="Becard G."/>
            <person name="Bonfante P."/>
            <person name="Paszkowski U."/>
            <person name="Shachar-Hill Y."/>
            <person name="Young J.P."/>
            <person name="Sanders I.R."/>
            <person name="Henrissat B."/>
            <person name="Rensing S.A."/>
            <person name="Grigoriev I.V."/>
            <person name="Corradi N."/>
            <person name="Roux C."/>
            <person name="Martin F."/>
        </authorList>
    </citation>
    <scope>NUCLEOTIDE SEQUENCE</scope>
    <source>
        <strain evidence="1">DAOM 197198</strain>
    </source>
</reference>
<accession>U9T0R2</accession>